<dbReference type="GO" id="GO:0030145">
    <property type="term" value="F:manganese ion binding"/>
    <property type="evidence" value="ECO:0007669"/>
    <property type="project" value="UniProtKB-UniRule"/>
</dbReference>
<evidence type="ECO:0000256" key="5">
    <source>
        <dbReference type="ARBA" id="ARBA00022741"/>
    </source>
</evidence>
<comment type="catalytic activity">
    <reaction evidence="8">
        <text>L-tyrosyl-[protein] + UTP = O-(5'-uridylyl)-L-tyrosyl-[protein] + diphosphate</text>
        <dbReference type="Rhea" id="RHEA:83887"/>
        <dbReference type="Rhea" id="RHEA-COMP:10136"/>
        <dbReference type="Rhea" id="RHEA-COMP:20238"/>
        <dbReference type="ChEBI" id="CHEBI:33019"/>
        <dbReference type="ChEBI" id="CHEBI:46398"/>
        <dbReference type="ChEBI" id="CHEBI:46858"/>
        <dbReference type="ChEBI" id="CHEBI:90602"/>
    </reaction>
</comment>
<keyword evidence="6 8" id="KW-0067">ATP-binding</keyword>
<dbReference type="PANTHER" id="PTHR32057">
    <property type="entry name" value="PROTEIN ADENYLYLTRANSFERASE SELO, MITOCHONDRIAL"/>
    <property type="match status" value="1"/>
</dbReference>
<evidence type="ECO:0000313" key="10">
    <source>
        <dbReference type="Proteomes" id="UP000217065"/>
    </source>
</evidence>
<dbReference type="OrthoDB" id="9773505at2"/>
<feature type="binding site" evidence="8">
    <location>
        <position position="249"/>
    </location>
    <ligand>
        <name>ATP</name>
        <dbReference type="ChEBI" id="CHEBI:30616"/>
    </ligand>
</feature>
<name>A0A264W137_9BACL</name>
<sequence length="471" mass="52359">MELTQSYTALPGTFYKHVLPTPVADPQLVIWNDTLAKELQFNEEPRSYTDLLAGNETGSLNPIAQAYAGHQFGNFTMLGDGRAILLGEKTTLEGKNLDIQLKGSGRTPFSRGGDGRAALGPMLREYVISEAMHHLRIPTSRSLAVVYSGEGIQRETVKPGAVLTRVATSHLRVGTFQYASQFGTKEDLQALADYTLTHLQIPTGSAPYESLLQHVISKQAELLAQWQLVGFVHGVMNTDNMAISGETIDYGPCAFLDTYDPAIVFSSIDQQGRYAYGNQPGIAGWNLARFAESLVPLLADTQQEAIEIAQKQLDQYPVLFHQAYNKGLVAKIGGDAKDQDSIRLANEFLQLMEKHQADFTLTFRALTLGETQNSFFQQEDVRAWLTKWNHHTSFQTVEQRTARMKQVNPALIPRNHLVQQALDEAEQKGSMEKVISLLQILENPYTYTEQQVQLEQLPPHDGGPFVTYCGT</sequence>
<keyword evidence="10" id="KW-1185">Reference proteome</keyword>
<dbReference type="NCBIfam" id="NF000658">
    <property type="entry name" value="PRK00029.1"/>
    <property type="match status" value="1"/>
</dbReference>
<dbReference type="HAMAP" id="MF_00692">
    <property type="entry name" value="SelO"/>
    <property type="match status" value="1"/>
</dbReference>
<comment type="caution">
    <text evidence="9">The sequence shown here is derived from an EMBL/GenBank/DDBJ whole genome shotgun (WGS) entry which is preliminary data.</text>
</comment>
<dbReference type="AlphaFoldDB" id="A0A264W137"/>
<feature type="binding site" evidence="8">
    <location>
        <position position="172"/>
    </location>
    <ligand>
        <name>ATP</name>
        <dbReference type="ChEBI" id="CHEBI:30616"/>
    </ligand>
</feature>
<feature type="binding site" evidence="8">
    <location>
        <position position="102"/>
    </location>
    <ligand>
        <name>ATP</name>
        <dbReference type="ChEBI" id="CHEBI:30616"/>
    </ligand>
</feature>
<keyword evidence="7 8" id="KW-0460">Magnesium</keyword>
<dbReference type="GO" id="GO:0005524">
    <property type="term" value="F:ATP binding"/>
    <property type="evidence" value="ECO:0007669"/>
    <property type="project" value="UniProtKB-UniRule"/>
</dbReference>
<keyword evidence="5 8" id="KW-0547">Nucleotide-binding</keyword>
<dbReference type="Proteomes" id="UP000217065">
    <property type="component" value="Unassembled WGS sequence"/>
</dbReference>
<comment type="catalytic activity">
    <reaction evidence="8">
        <text>L-threonyl-[protein] + ATP = 3-O-(5'-adenylyl)-L-threonyl-[protein] + diphosphate</text>
        <dbReference type="Rhea" id="RHEA:54292"/>
        <dbReference type="Rhea" id="RHEA-COMP:11060"/>
        <dbReference type="Rhea" id="RHEA-COMP:13847"/>
        <dbReference type="ChEBI" id="CHEBI:30013"/>
        <dbReference type="ChEBI" id="CHEBI:30616"/>
        <dbReference type="ChEBI" id="CHEBI:33019"/>
        <dbReference type="ChEBI" id="CHEBI:138113"/>
        <dbReference type="EC" id="2.7.7.108"/>
    </reaction>
</comment>
<evidence type="ECO:0000256" key="1">
    <source>
        <dbReference type="ARBA" id="ARBA00009747"/>
    </source>
</evidence>
<keyword evidence="8" id="KW-0464">Manganese</keyword>
<protein>
    <recommendedName>
        <fullName evidence="8">Protein nucleotidyltransferase YdiU</fullName>
        <ecNumber evidence="8">2.7.7.-</ecNumber>
    </recommendedName>
    <alternativeName>
        <fullName evidence="8">Protein adenylyltransferase YdiU</fullName>
        <ecNumber evidence="8">2.7.7.108</ecNumber>
    </alternativeName>
    <alternativeName>
        <fullName evidence="8">Protein uridylyltransferase YdiU</fullName>
        <ecNumber evidence="8">2.7.7.-</ecNumber>
    </alternativeName>
</protein>
<keyword evidence="2 8" id="KW-0808">Transferase</keyword>
<feature type="active site" description="Proton acceptor" evidence="8">
    <location>
        <position position="239"/>
    </location>
</feature>
<comment type="catalytic activity">
    <reaction evidence="8">
        <text>L-seryl-[protein] + ATP = 3-O-(5'-adenylyl)-L-seryl-[protein] + diphosphate</text>
        <dbReference type="Rhea" id="RHEA:58120"/>
        <dbReference type="Rhea" id="RHEA-COMP:9863"/>
        <dbReference type="Rhea" id="RHEA-COMP:15073"/>
        <dbReference type="ChEBI" id="CHEBI:29999"/>
        <dbReference type="ChEBI" id="CHEBI:30616"/>
        <dbReference type="ChEBI" id="CHEBI:33019"/>
        <dbReference type="ChEBI" id="CHEBI:142516"/>
        <dbReference type="EC" id="2.7.7.108"/>
    </reaction>
</comment>
<feature type="binding site" evidence="8">
    <location>
        <position position="81"/>
    </location>
    <ligand>
        <name>ATP</name>
        <dbReference type="ChEBI" id="CHEBI:30616"/>
    </ligand>
</feature>
<comment type="catalytic activity">
    <reaction evidence="8">
        <text>L-tyrosyl-[protein] + ATP = O-(5'-adenylyl)-L-tyrosyl-[protein] + diphosphate</text>
        <dbReference type="Rhea" id="RHEA:54288"/>
        <dbReference type="Rhea" id="RHEA-COMP:10136"/>
        <dbReference type="Rhea" id="RHEA-COMP:13846"/>
        <dbReference type="ChEBI" id="CHEBI:30616"/>
        <dbReference type="ChEBI" id="CHEBI:33019"/>
        <dbReference type="ChEBI" id="CHEBI:46858"/>
        <dbReference type="ChEBI" id="CHEBI:83624"/>
        <dbReference type="EC" id="2.7.7.108"/>
    </reaction>
</comment>
<comment type="cofactor">
    <cofactor evidence="8">
        <name>Mg(2+)</name>
        <dbReference type="ChEBI" id="CHEBI:18420"/>
    </cofactor>
    <cofactor evidence="8">
        <name>Mn(2+)</name>
        <dbReference type="ChEBI" id="CHEBI:29035"/>
    </cofactor>
</comment>
<keyword evidence="3 8" id="KW-0548">Nucleotidyltransferase</keyword>
<feature type="binding site" evidence="8">
    <location>
        <position position="240"/>
    </location>
    <ligand>
        <name>Mg(2+)</name>
        <dbReference type="ChEBI" id="CHEBI:18420"/>
    </ligand>
</feature>
<reference evidence="9 10" key="1">
    <citation type="submission" date="2017-07" db="EMBL/GenBank/DDBJ databases">
        <title>Tetzosporium hominis gen.nov. sp.nov.</title>
        <authorList>
            <person name="Tetz G."/>
            <person name="Tetz V."/>
        </authorList>
    </citation>
    <scope>NUCLEOTIDE SEQUENCE [LARGE SCALE GENOMIC DNA]</scope>
    <source>
        <strain evidence="9 10">VT-49</strain>
    </source>
</reference>
<organism evidence="9 10">
    <name type="scientific">Tetzosporium hominis</name>
    <dbReference type="NCBI Taxonomy" id="2020506"/>
    <lineage>
        <taxon>Bacteria</taxon>
        <taxon>Bacillati</taxon>
        <taxon>Bacillota</taxon>
        <taxon>Bacilli</taxon>
        <taxon>Bacillales</taxon>
        <taxon>Caryophanaceae</taxon>
        <taxon>Tetzosporium</taxon>
    </lineage>
</organism>
<dbReference type="GO" id="GO:0070733">
    <property type="term" value="F:AMPylase activity"/>
    <property type="evidence" value="ECO:0007669"/>
    <property type="project" value="UniProtKB-EC"/>
</dbReference>
<dbReference type="GO" id="GO:0000287">
    <property type="term" value="F:magnesium ion binding"/>
    <property type="evidence" value="ECO:0007669"/>
    <property type="project" value="UniProtKB-UniRule"/>
</dbReference>
<feature type="binding site" evidence="8">
    <location>
        <position position="115"/>
    </location>
    <ligand>
        <name>ATP</name>
        <dbReference type="ChEBI" id="CHEBI:30616"/>
    </ligand>
</feature>
<comment type="function">
    <text evidence="8">Nucleotidyltransferase involved in the post-translational modification of proteins. It can catalyze the addition of adenosine monophosphate (AMP) or uridine monophosphate (UMP) to a protein, resulting in modifications known as AMPylation and UMPylation.</text>
</comment>
<comment type="catalytic activity">
    <reaction evidence="8">
        <text>L-seryl-[protein] + UTP = O-(5'-uridylyl)-L-seryl-[protein] + diphosphate</text>
        <dbReference type="Rhea" id="RHEA:64604"/>
        <dbReference type="Rhea" id="RHEA-COMP:9863"/>
        <dbReference type="Rhea" id="RHEA-COMP:16635"/>
        <dbReference type="ChEBI" id="CHEBI:29999"/>
        <dbReference type="ChEBI" id="CHEBI:33019"/>
        <dbReference type="ChEBI" id="CHEBI:46398"/>
        <dbReference type="ChEBI" id="CHEBI:156051"/>
    </reaction>
</comment>
<feature type="binding site" evidence="8">
    <location>
        <position position="79"/>
    </location>
    <ligand>
        <name>ATP</name>
        <dbReference type="ChEBI" id="CHEBI:30616"/>
    </ligand>
</feature>
<accession>A0A264W137</accession>
<evidence type="ECO:0000256" key="2">
    <source>
        <dbReference type="ARBA" id="ARBA00022679"/>
    </source>
</evidence>
<feature type="binding site" evidence="8">
    <location>
        <position position="82"/>
    </location>
    <ligand>
        <name>ATP</name>
        <dbReference type="ChEBI" id="CHEBI:30616"/>
    </ligand>
</feature>
<feature type="binding site" evidence="8">
    <location>
        <position position="249"/>
    </location>
    <ligand>
        <name>Mg(2+)</name>
        <dbReference type="ChEBI" id="CHEBI:18420"/>
    </ligand>
</feature>
<keyword evidence="4 8" id="KW-0479">Metal-binding</keyword>
<evidence type="ECO:0000256" key="6">
    <source>
        <dbReference type="ARBA" id="ARBA00022840"/>
    </source>
</evidence>
<evidence type="ECO:0000313" key="9">
    <source>
        <dbReference type="EMBL" id="OZS76757.1"/>
    </source>
</evidence>
<dbReference type="EC" id="2.7.7.-" evidence="8"/>
<proteinExistence type="inferred from homology"/>
<gene>
    <name evidence="8" type="primary">ydiU</name>
    <name evidence="8" type="synonym">selO</name>
    <name evidence="9" type="ORF">CF394_14875</name>
</gene>
<dbReference type="Pfam" id="PF02696">
    <property type="entry name" value="SelO"/>
    <property type="match status" value="1"/>
</dbReference>
<evidence type="ECO:0000256" key="4">
    <source>
        <dbReference type="ARBA" id="ARBA00022723"/>
    </source>
</evidence>
<feature type="binding site" evidence="8">
    <location>
        <position position="165"/>
    </location>
    <ligand>
        <name>ATP</name>
        <dbReference type="ChEBI" id="CHEBI:30616"/>
    </ligand>
</feature>
<evidence type="ECO:0000256" key="7">
    <source>
        <dbReference type="ARBA" id="ARBA00022842"/>
    </source>
</evidence>
<dbReference type="PANTHER" id="PTHR32057:SF14">
    <property type="entry name" value="PROTEIN ADENYLYLTRANSFERASE SELO, MITOCHONDRIAL"/>
    <property type="match status" value="1"/>
</dbReference>
<dbReference type="EC" id="2.7.7.108" evidence="8"/>
<dbReference type="RefSeq" id="WP_094944686.1">
    <property type="nucleotide sequence ID" value="NZ_NOKQ01000348.1"/>
</dbReference>
<comment type="similarity">
    <text evidence="1 8">Belongs to the SELO family.</text>
</comment>
<dbReference type="EMBL" id="NOKQ01000348">
    <property type="protein sequence ID" value="OZS76757.1"/>
    <property type="molecule type" value="Genomic_DNA"/>
</dbReference>
<evidence type="ECO:0000256" key="8">
    <source>
        <dbReference type="HAMAP-Rule" id="MF_00692"/>
    </source>
</evidence>
<dbReference type="InterPro" id="IPR003846">
    <property type="entry name" value="SelO"/>
</dbReference>
<feature type="binding site" evidence="8">
    <location>
        <position position="114"/>
    </location>
    <ligand>
        <name>ATP</name>
        <dbReference type="ChEBI" id="CHEBI:30616"/>
    </ligand>
</feature>
<evidence type="ECO:0000256" key="3">
    <source>
        <dbReference type="ARBA" id="ARBA00022695"/>
    </source>
</evidence>
<comment type="catalytic activity">
    <reaction evidence="8">
        <text>L-histidyl-[protein] + UTP = N(tele)-(5'-uridylyl)-L-histidyl-[protein] + diphosphate</text>
        <dbReference type="Rhea" id="RHEA:83891"/>
        <dbReference type="Rhea" id="RHEA-COMP:9745"/>
        <dbReference type="Rhea" id="RHEA-COMP:20239"/>
        <dbReference type="ChEBI" id="CHEBI:29979"/>
        <dbReference type="ChEBI" id="CHEBI:33019"/>
        <dbReference type="ChEBI" id="CHEBI:46398"/>
        <dbReference type="ChEBI" id="CHEBI:233474"/>
    </reaction>
</comment>